<dbReference type="RefSeq" id="WP_114117580.1">
    <property type="nucleotide sequence ID" value="NZ_BMHU01000003.1"/>
</dbReference>
<evidence type="ECO:0000256" key="3">
    <source>
        <dbReference type="ARBA" id="ARBA00022475"/>
    </source>
</evidence>
<reference evidence="9 10" key="1">
    <citation type="submission" date="2018-07" db="EMBL/GenBank/DDBJ databases">
        <title>Microbacterium endoborsara sp. nov., a novel actinobacterium isolated from Borszczowia aralocaspica.</title>
        <authorList>
            <person name="An D."/>
        </authorList>
    </citation>
    <scope>NUCLEOTIDE SEQUENCE [LARGE SCALE GENOMIC DNA]</scope>
    <source>
        <strain evidence="9 10">C1.15228</strain>
    </source>
</reference>
<dbReference type="GO" id="GO:0005886">
    <property type="term" value="C:plasma membrane"/>
    <property type="evidence" value="ECO:0007669"/>
    <property type="project" value="UniProtKB-SubCell"/>
</dbReference>
<keyword evidence="6 7" id="KW-0472">Membrane</keyword>
<keyword evidence="4 7" id="KW-0812">Transmembrane</keyword>
<dbReference type="Proteomes" id="UP000253508">
    <property type="component" value="Unassembled WGS sequence"/>
</dbReference>
<feature type="transmembrane region" description="Helical" evidence="7">
    <location>
        <begin position="247"/>
        <end position="269"/>
    </location>
</feature>
<name>A0A367Y253_9MICO</name>
<dbReference type="PANTHER" id="PTHR43163:SF9">
    <property type="entry name" value="ABC TRANSPORTER PERMEASE PROTEIN"/>
    <property type="match status" value="1"/>
</dbReference>
<feature type="transmembrane region" description="Helical" evidence="7">
    <location>
        <begin position="289"/>
        <end position="312"/>
    </location>
</feature>
<gene>
    <name evidence="9" type="ORF">DTO57_07390</name>
</gene>
<sequence>MSGLLRAIRGVAVLFVVVALTYAIFYLGPADPALAMCGKPCSPENLEAAREFMGFSDPWWQQMLTFMGGIFTGRSFGSAGVVIDCAAPCLGYSFQMHQSVTSLIIERFPVSVSIALGAVVLQTIVGVGLGALAARKQGTVIDRAITGGAVFAASAPSYVVGLLLLLIFAFQFNLLPSGDYVALTDDPIGWATHLVLPWITLAVLNGAVYARLVRSSMIEQLGLDYARTARAAGLGERRIDGYALRNLALPVMTLTALDVGALLGGTVITERVFGLPGMGLLLIGATGTVDLPIIVGTTLFSAALIVIANLAADLLGPLLDRRLAAPRRTLRTPRQKVTTP</sequence>
<evidence type="ECO:0000256" key="2">
    <source>
        <dbReference type="ARBA" id="ARBA00022448"/>
    </source>
</evidence>
<dbReference type="GO" id="GO:0055085">
    <property type="term" value="P:transmembrane transport"/>
    <property type="evidence" value="ECO:0007669"/>
    <property type="project" value="InterPro"/>
</dbReference>
<evidence type="ECO:0000256" key="4">
    <source>
        <dbReference type="ARBA" id="ARBA00022692"/>
    </source>
</evidence>
<protein>
    <submittedName>
        <fullName evidence="9">ABC transporter permease</fullName>
    </submittedName>
</protein>
<keyword evidence="10" id="KW-1185">Reference proteome</keyword>
<evidence type="ECO:0000256" key="7">
    <source>
        <dbReference type="RuleBase" id="RU363032"/>
    </source>
</evidence>
<dbReference type="InterPro" id="IPR045621">
    <property type="entry name" value="BPD_transp_1_N"/>
</dbReference>
<proteinExistence type="inferred from homology"/>
<dbReference type="Gene3D" id="1.10.3720.10">
    <property type="entry name" value="MetI-like"/>
    <property type="match status" value="1"/>
</dbReference>
<evidence type="ECO:0000313" key="10">
    <source>
        <dbReference type="Proteomes" id="UP000253508"/>
    </source>
</evidence>
<comment type="similarity">
    <text evidence="7">Belongs to the binding-protein-dependent transport system permease family.</text>
</comment>
<dbReference type="InterPro" id="IPR035906">
    <property type="entry name" value="MetI-like_sf"/>
</dbReference>
<dbReference type="SUPFAM" id="SSF161098">
    <property type="entry name" value="MetI-like"/>
    <property type="match status" value="1"/>
</dbReference>
<feature type="transmembrane region" description="Helical" evidence="7">
    <location>
        <begin position="110"/>
        <end position="132"/>
    </location>
</feature>
<evidence type="ECO:0000256" key="6">
    <source>
        <dbReference type="ARBA" id="ARBA00023136"/>
    </source>
</evidence>
<dbReference type="EMBL" id="QORO01000002">
    <property type="protein sequence ID" value="RCK59966.1"/>
    <property type="molecule type" value="Genomic_DNA"/>
</dbReference>
<feature type="transmembrane region" description="Helical" evidence="7">
    <location>
        <begin position="144"/>
        <end position="170"/>
    </location>
</feature>
<comment type="caution">
    <text evidence="9">The sequence shown here is derived from an EMBL/GenBank/DDBJ whole genome shotgun (WGS) entry which is preliminary data.</text>
</comment>
<dbReference type="InterPro" id="IPR000515">
    <property type="entry name" value="MetI-like"/>
</dbReference>
<dbReference type="Pfam" id="PF00528">
    <property type="entry name" value="BPD_transp_1"/>
    <property type="match status" value="1"/>
</dbReference>
<keyword evidence="2 7" id="KW-0813">Transport</keyword>
<evidence type="ECO:0000313" key="9">
    <source>
        <dbReference type="EMBL" id="RCK59966.1"/>
    </source>
</evidence>
<accession>A0A367Y253</accession>
<evidence type="ECO:0000259" key="8">
    <source>
        <dbReference type="PROSITE" id="PS50928"/>
    </source>
</evidence>
<evidence type="ECO:0000256" key="5">
    <source>
        <dbReference type="ARBA" id="ARBA00022989"/>
    </source>
</evidence>
<feature type="transmembrane region" description="Helical" evidence="7">
    <location>
        <begin position="7"/>
        <end position="27"/>
    </location>
</feature>
<dbReference type="OrthoDB" id="147639at2"/>
<dbReference type="CDD" id="cd06261">
    <property type="entry name" value="TM_PBP2"/>
    <property type="match status" value="1"/>
</dbReference>
<feature type="domain" description="ABC transmembrane type-1" evidence="8">
    <location>
        <begin position="108"/>
        <end position="316"/>
    </location>
</feature>
<keyword evidence="3" id="KW-1003">Cell membrane</keyword>
<comment type="subcellular location">
    <subcellularLocation>
        <location evidence="1 7">Cell membrane</location>
        <topology evidence="1 7">Multi-pass membrane protein</topology>
    </subcellularLocation>
</comment>
<dbReference type="AlphaFoldDB" id="A0A367Y253"/>
<dbReference type="PROSITE" id="PS50928">
    <property type="entry name" value="ABC_TM1"/>
    <property type="match status" value="1"/>
</dbReference>
<dbReference type="PANTHER" id="PTHR43163">
    <property type="entry name" value="DIPEPTIDE TRANSPORT SYSTEM PERMEASE PROTEIN DPPB-RELATED"/>
    <property type="match status" value="1"/>
</dbReference>
<evidence type="ECO:0000256" key="1">
    <source>
        <dbReference type="ARBA" id="ARBA00004651"/>
    </source>
</evidence>
<organism evidence="9 10">
    <name type="scientific">Microbacterium sorbitolivorans</name>
    <dbReference type="NCBI Taxonomy" id="1867410"/>
    <lineage>
        <taxon>Bacteria</taxon>
        <taxon>Bacillati</taxon>
        <taxon>Actinomycetota</taxon>
        <taxon>Actinomycetes</taxon>
        <taxon>Micrococcales</taxon>
        <taxon>Microbacteriaceae</taxon>
        <taxon>Microbacterium</taxon>
    </lineage>
</organism>
<dbReference type="Pfam" id="PF19300">
    <property type="entry name" value="BPD_transp_1_N"/>
    <property type="match status" value="1"/>
</dbReference>
<keyword evidence="5 7" id="KW-1133">Transmembrane helix</keyword>
<feature type="transmembrane region" description="Helical" evidence="7">
    <location>
        <begin position="190"/>
        <end position="210"/>
    </location>
</feature>